<dbReference type="FunCoup" id="A0A517SJU3">
    <property type="interactions" value="51"/>
</dbReference>
<dbReference type="EC" id="3.4.11.4" evidence="3"/>
<dbReference type="Pfam" id="PF07687">
    <property type="entry name" value="M20_dimer"/>
    <property type="match status" value="1"/>
</dbReference>
<proteinExistence type="predicted"/>
<keyword evidence="5" id="KW-0479">Metal-binding</keyword>
<keyword evidence="1 7" id="KW-0378">Hydrolase</keyword>
<reference evidence="7 8" key="1">
    <citation type="submission" date="2019-02" db="EMBL/GenBank/DDBJ databases">
        <title>Deep-cultivation of Planctomycetes and their phenomic and genomic characterization uncovers novel biology.</title>
        <authorList>
            <person name="Wiegand S."/>
            <person name="Jogler M."/>
            <person name="Boedeker C."/>
            <person name="Pinto D."/>
            <person name="Vollmers J."/>
            <person name="Rivas-Marin E."/>
            <person name="Kohn T."/>
            <person name="Peeters S.H."/>
            <person name="Heuer A."/>
            <person name="Rast P."/>
            <person name="Oberbeckmann S."/>
            <person name="Bunk B."/>
            <person name="Jeske O."/>
            <person name="Meyerdierks A."/>
            <person name="Storesund J.E."/>
            <person name="Kallscheuer N."/>
            <person name="Luecker S."/>
            <person name="Lage O.M."/>
            <person name="Pohl T."/>
            <person name="Merkel B.J."/>
            <person name="Hornburger P."/>
            <person name="Mueller R.-W."/>
            <person name="Bruemmer F."/>
            <person name="Labrenz M."/>
            <person name="Spormann A.M."/>
            <person name="Op den Camp H."/>
            <person name="Overmann J."/>
            <person name="Amann R."/>
            <person name="Jetten M.S.M."/>
            <person name="Mascher T."/>
            <person name="Medema M.H."/>
            <person name="Devos D.P."/>
            <person name="Kaster A.-K."/>
            <person name="Ovreas L."/>
            <person name="Rohde M."/>
            <person name="Galperin M.Y."/>
            <person name="Jogler C."/>
        </authorList>
    </citation>
    <scope>NUCLEOTIDE SEQUENCE [LARGE SCALE GENOMIC DNA]</scope>
    <source>
        <strain evidence="7 8">Pan44</strain>
    </source>
</reference>
<accession>A0A517SJU3</accession>
<dbReference type="PANTHER" id="PTHR42994">
    <property type="entry name" value="PEPTIDASE T"/>
    <property type="match status" value="1"/>
</dbReference>
<dbReference type="Proteomes" id="UP000315700">
    <property type="component" value="Chromosome"/>
</dbReference>
<feature type="active site" evidence="4">
    <location>
        <position position="80"/>
    </location>
</feature>
<dbReference type="SUPFAM" id="SSF55031">
    <property type="entry name" value="Bacterial exopeptidase dimerisation domain"/>
    <property type="match status" value="1"/>
</dbReference>
<dbReference type="PIRSF" id="PIRSF037215">
    <property type="entry name" value="Peptidase_M20B"/>
    <property type="match status" value="1"/>
</dbReference>
<dbReference type="GO" id="GO:0006508">
    <property type="term" value="P:proteolysis"/>
    <property type="evidence" value="ECO:0007669"/>
    <property type="project" value="UniProtKB-UniRule"/>
</dbReference>
<evidence type="ECO:0000259" key="6">
    <source>
        <dbReference type="Pfam" id="PF07687"/>
    </source>
</evidence>
<dbReference type="KEGG" id="ccos:Pan44_44300"/>
<evidence type="ECO:0000256" key="1">
    <source>
        <dbReference type="ARBA" id="ARBA00022801"/>
    </source>
</evidence>
<evidence type="ECO:0000256" key="5">
    <source>
        <dbReference type="PIRSR" id="PIRSR037215-2"/>
    </source>
</evidence>
<evidence type="ECO:0000256" key="3">
    <source>
        <dbReference type="NCBIfam" id="TIGR01882"/>
    </source>
</evidence>
<dbReference type="SUPFAM" id="SSF53187">
    <property type="entry name" value="Zn-dependent exopeptidases"/>
    <property type="match status" value="1"/>
</dbReference>
<evidence type="ECO:0000313" key="7">
    <source>
        <dbReference type="EMBL" id="QDT56376.1"/>
    </source>
</evidence>
<dbReference type="GO" id="GO:0006518">
    <property type="term" value="P:peptide metabolic process"/>
    <property type="evidence" value="ECO:0007669"/>
    <property type="project" value="InterPro"/>
</dbReference>
<name>A0A517SJU3_9PLAN</name>
<keyword evidence="8" id="KW-1185">Reference proteome</keyword>
<feature type="binding site" evidence="5">
    <location>
        <position position="141"/>
    </location>
    <ligand>
        <name>Zn(2+)</name>
        <dbReference type="ChEBI" id="CHEBI:29105"/>
        <label>1</label>
    </ligand>
</feature>
<dbReference type="RefSeq" id="WP_145033786.1">
    <property type="nucleotide sequence ID" value="NZ_CP036271.1"/>
</dbReference>
<evidence type="ECO:0000313" key="8">
    <source>
        <dbReference type="Proteomes" id="UP000315700"/>
    </source>
</evidence>
<feature type="domain" description="Peptidase M20 dimerisation" evidence="6">
    <location>
        <begin position="209"/>
        <end position="310"/>
    </location>
</feature>
<dbReference type="OrthoDB" id="9804934at2"/>
<organism evidence="7 8">
    <name type="scientific">Caulifigura coniformis</name>
    <dbReference type="NCBI Taxonomy" id="2527983"/>
    <lineage>
        <taxon>Bacteria</taxon>
        <taxon>Pseudomonadati</taxon>
        <taxon>Planctomycetota</taxon>
        <taxon>Planctomycetia</taxon>
        <taxon>Planctomycetales</taxon>
        <taxon>Planctomycetaceae</taxon>
        <taxon>Caulifigura</taxon>
    </lineage>
</organism>
<feature type="binding site" evidence="5">
    <location>
        <position position="381"/>
    </location>
    <ligand>
        <name>Zn(2+)</name>
        <dbReference type="ChEBI" id="CHEBI:29105"/>
        <label>2</label>
    </ligand>
</feature>
<feature type="active site" description="Proton acceptor" evidence="4">
    <location>
        <position position="175"/>
    </location>
</feature>
<dbReference type="InterPro" id="IPR010161">
    <property type="entry name" value="Peptidase_M20B"/>
</dbReference>
<dbReference type="AlphaFoldDB" id="A0A517SJU3"/>
<feature type="binding site" evidence="5">
    <location>
        <position position="78"/>
    </location>
    <ligand>
        <name>Zn(2+)</name>
        <dbReference type="ChEBI" id="CHEBI:29105"/>
        <label>1</label>
    </ligand>
</feature>
<dbReference type="Gene3D" id="3.40.630.10">
    <property type="entry name" value="Zn peptidases"/>
    <property type="match status" value="1"/>
</dbReference>
<evidence type="ECO:0000256" key="2">
    <source>
        <dbReference type="ARBA" id="ARBA00022833"/>
    </source>
</evidence>
<feature type="binding site" evidence="5">
    <location>
        <position position="141"/>
    </location>
    <ligand>
        <name>Zn(2+)</name>
        <dbReference type="ChEBI" id="CHEBI:29105"/>
        <label>2</label>
    </ligand>
</feature>
<keyword evidence="7" id="KW-0031">Aminopeptidase</keyword>
<dbReference type="Pfam" id="PF01546">
    <property type="entry name" value="Peptidase_M20"/>
    <property type="match status" value="1"/>
</dbReference>
<feature type="binding site" evidence="5">
    <location>
        <position position="176"/>
    </location>
    <ligand>
        <name>Zn(2+)</name>
        <dbReference type="ChEBI" id="CHEBI:29105"/>
        <label>2</label>
    </ligand>
</feature>
<keyword evidence="2 5" id="KW-0862">Zinc</keyword>
<dbReference type="Gene3D" id="3.30.70.360">
    <property type="match status" value="1"/>
</dbReference>
<dbReference type="GO" id="GO:0008270">
    <property type="term" value="F:zinc ion binding"/>
    <property type="evidence" value="ECO:0007669"/>
    <property type="project" value="InterPro"/>
</dbReference>
<dbReference type="InterPro" id="IPR011650">
    <property type="entry name" value="Peptidase_M20_dimer"/>
</dbReference>
<gene>
    <name evidence="7" type="primary">pepT</name>
    <name evidence="7" type="ORF">Pan44_44300</name>
</gene>
<dbReference type="PANTHER" id="PTHR42994:SF1">
    <property type="entry name" value="PEPTIDASE T"/>
    <property type="match status" value="1"/>
</dbReference>
<dbReference type="GO" id="GO:0045148">
    <property type="term" value="F:tripeptide aminopeptidase activity"/>
    <property type="evidence" value="ECO:0007669"/>
    <property type="project" value="UniProtKB-UniRule"/>
</dbReference>
<keyword evidence="7" id="KW-0645">Protease</keyword>
<comment type="cofactor">
    <cofactor evidence="5">
        <name>Zn(2+)</name>
        <dbReference type="ChEBI" id="CHEBI:29105"/>
    </cofactor>
    <text evidence="5">Binds 2 Zn(2+) ions per subunit.</text>
</comment>
<dbReference type="InterPro" id="IPR036264">
    <property type="entry name" value="Bact_exopeptidase_dim_dom"/>
</dbReference>
<dbReference type="NCBIfam" id="NF003976">
    <property type="entry name" value="PRK05469.1"/>
    <property type="match status" value="1"/>
</dbReference>
<sequence length="411" mass="44312">MPTLLERFLRYVRIDTQSDESSETSPSTLKQLDLCRLLAEECKSLGLEDVCIADNGIVMATIPKTVAHDAPMIVWNSHVDTSPEFSGTNVKPVLHWNYDGADIVLPGDRSRVIRVKENPELASLVGTTVITTDGTTLLGGDDKAGIAVIMAAAEELMADRTIPHGPVRVLFTVDEEIGRGIKGLDFQKLGGVCGYTLDSGGSARIDGETFSADGATVTVTGINTHPSVGKGAMVNAIRILSEFVAQLPVDHLSPETTDGREGFIHPYVIEGGVARASLRLILRDFDTPKLADYAALLEGIADPLRRKYPRATIEVATRKQYRNMRDGMEKEPRAIPKAVEAVKAAGLEPIMDIIRGGTDGALMTEAGLPCPNLSCGQHNPHSPLEWASLDEMEKAVKVLVQLAIAWGKERG</sequence>
<dbReference type="InterPro" id="IPR002933">
    <property type="entry name" value="Peptidase_M20"/>
</dbReference>
<evidence type="ECO:0000256" key="4">
    <source>
        <dbReference type="PIRSR" id="PIRSR037215-1"/>
    </source>
</evidence>
<protein>
    <recommendedName>
        <fullName evidence="3">Peptidase T</fullName>
        <ecNumber evidence="3">3.4.11.4</ecNumber>
    </recommendedName>
</protein>
<dbReference type="NCBIfam" id="NF009920">
    <property type="entry name" value="PRK13381.1"/>
    <property type="match status" value="1"/>
</dbReference>
<dbReference type="EMBL" id="CP036271">
    <property type="protein sequence ID" value="QDT56376.1"/>
    <property type="molecule type" value="Genomic_DNA"/>
</dbReference>
<feature type="binding site" evidence="5">
    <location>
        <position position="198"/>
    </location>
    <ligand>
        <name>Zn(2+)</name>
        <dbReference type="ChEBI" id="CHEBI:29105"/>
        <label>1</label>
    </ligand>
</feature>
<dbReference type="InParanoid" id="A0A517SJU3"/>
<dbReference type="NCBIfam" id="TIGR01882">
    <property type="entry name" value="peptidase-T"/>
    <property type="match status" value="1"/>
</dbReference>
<dbReference type="GO" id="GO:0005829">
    <property type="term" value="C:cytosol"/>
    <property type="evidence" value="ECO:0007669"/>
    <property type="project" value="TreeGrafter"/>
</dbReference>